<comment type="caution">
    <text evidence="3">The sequence shown here is derived from an EMBL/GenBank/DDBJ whole genome shotgun (WGS) entry which is preliminary data.</text>
</comment>
<proteinExistence type="predicted"/>
<accession>A0ABY2GZW2</accession>
<dbReference type="Proteomes" id="UP001642720">
    <property type="component" value="Unassembled WGS sequence"/>
</dbReference>
<gene>
    <name evidence="3" type="ORF">CCMA1212_006856</name>
</gene>
<feature type="compositionally biased region" description="Polar residues" evidence="1">
    <location>
        <begin position="282"/>
        <end position="296"/>
    </location>
</feature>
<feature type="transmembrane region" description="Helical" evidence="2">
    <location>
        <begin position="14"/>
        <end position="41"/>
    </location>
</feature>
<evidence type="ECO:0000313" key="4">
    <source>
        <dbReference type="Proteomes" id="UP001642720"/>
    </source>
</evidence>
<keyword evidence="2" id="KW-1133">Transmembrane helix</keyword>
<dbReference type="RefSeq" id="XP_073557263.1">
    <property type="nucleotide sequence ID" value="XM_073704051.1"/>
</dbReference>
<evidence type="ECO:0000256" key="2">
    <source>
        <dbReference type="SAM" id="Phobius"/>
    </source>
</evidence>
<evidence type="ECO:0000313" key="3">
    <source>
        <dbReference type="EMBL" id="TFB01062.1"/>
    </source>
</evidence>
<feature type="compositionally biased region" description="Basic and acidic residues" evidence="1">
    <location>
        <begin position="301"/>
        <end position="324"/>
    </location>
</feature>
<organism evidence="3 4">
    <name type="scientific">Trichoderma ghanense</name>
    <dbReference type="NCBI Taxonomy" id="65468"/>
    <lineage>
        <taxon>Eukaryota</taxon>
        <taxon>Fungi</taxon>
        <taxon>Dikarya</taxon>
        <taxon>Ascomycota</taxon>
        <taxon>Pezizomycotina</taxon>
        <taxon>Sordariomycetes</taxon>
        <taxon>Hypocreomycetidae</taxon>
        <taxon>Hypocreales</taxon>
        <taxon>Hypocreaceae</taxon>
        <taxon>Trichoderma</taxon>
    </lineage>
</organism>
<protein>
    <submittedName>
        <fullName evidence="3">Uncharacterized protein</fullName>
    </submittedName>
</protein>
<keyword evidence="2" id="KW-0472">Membrane</keyword>
<keyword evidence="2" id="KW-0812">Transmembrane</keyword>
<evidence type="ECO:0000256" key="1">
    <source>
        <dbReference type="SAM" id="MobiDB-lite"/>
    </source>
</evidence>
<sequence>MGPFVWLAAQDEGVVIAVILVAVVALVLVVPFVVTGTCYYVERGVRMALKSCRSLWREYRAVADQDVVAMEKGEFWPRQAAPAVAPVPTQAPLPVYFLTEPQEAMAPPQIFMPLETPGIQQVFMPAETPIIQPLPQVFIPAEVRNLLGPPRTPPAQPVLSPPPSSRELRHDLCYSGLPSPSENRRLLSLTDGSEKTPTFAAEDNMSLISIDDDIDLSMEVEATSFTNEDMSIVFSKEDIASSSEEKPSPPLSDKSEPFIMVREPSPSMHETVADSTEKTSSSDEGSPPHTNTTRATTPDFEFDRYPRIPDKAKIRPWEAPDPRPRTPRLSLRLHRVSEQSSSETD</sequence>
<feature type="compositionally biased region" description="Basic and acidic residues" evidence="1">
    <location>
        <begin position="271"/>
        <end position="281"/>
    </location>
</feature>
<dbReference type="EMBL" id="PPTA01000009">
    <property type="protein sequence ID" value="TFB01062.1"/>
    <property type="molecule type" value="Genomic_DNA"/>
</dbReference>
<reference evidence="3 4" key="1">
    <citation type="submission" date="2018-01" db="EMBL/GenBank/DDBJ databases">
        <title>Genome characterization of the sugarcane-associated fungus Trichoderma ghanense CCMA-1212 and their application in lignocelulose bioconversion.</title>
        <authorList>
            <person name="Steindorff A.S."/>
            <person name="Mendes T.D."/>
            <person name="Vilela E.S.D."/>
            <person name="Rodrigues D.S."/>
            <person name="Formighieri E.F."/>
            <person name="Melo I.S."/>
            <person name="Favaro L.C.L."/>
        </authorList>
    </citation>
    <scope>NUCLEOTIDE SEQUENCE [LARGE SCALE GENOMIC DNA]</scope>
    <source>
        <strain evidence="3 4">CCMA-1212</strain>
    </source>
</reference>
<keyword evidence="4" id="KW-1185">Reference proteome</keyword>
<feature type="compositionally biased region" description="Basic and acidic residues" evidence="1">
    <location>
        <begin position="238"/>
        <end position="247"/>
    </location>
</feature>
<dbReference type="GeneID" id="300578501"/>
<feature type="region of interest" description="Disordered" evidence="1">
    <location>
        <begin position="238"/>
        <end position="345"/>
    </location>
</feature>
<name>A0ABY2GZW2_9HYPO</name>